<feature type="transmembrane region" description="Helical" evidence="2">
    <location>
        <begin position="217"/>
        <end position="238"/>
    </location>
</feature>
<feature type="region of interest" description="Disordered" evidence="1">
    <location>
        <begin position="1"/>
        <end position="32"/>
    </location>
</feature>
<feature type="transmembrane region" description="Helical" evidence="2">
    <location>
        <begin position="95"/>
        <end position="115"/>
    </location>
</feature>
<protein>
    <recommendedName>
        <fullName evidence="5">DUF1345 domain-containing protein</fullName>
    </recommendedName>
</protein>
<name>C8X6J3_NAKMY</name>
<feature type="transmembrane region" description="Helical" evidence="2">
    <location>
        <begin position="61"/>
        <end position="83"/>
    </location>
</feature>
<organism evidence="3 4">
    <name type="scientific">Nakamurella multipartita (strain ATCC 700099 / DSM 44233 / CIP 104796 / JCM 9543 / NBRC 105858 / Y-104)</name>
    <name type="common">Microsphaera multipartita</name>
    <dbReference type="NCBI Taxonomy" id="479431"/>
    <lineage>
        <taxon>Bacteria</taxon>
        <taxon>Bacillati</taxon>
        <taxon>Actinomycetota</taxon>
        <taxon>Actinomycetes</taxon>
        <taxon>Nakamurellales</taxon>
        <taxon>Nakamurellaceae</taxon>
        <taxon>Nakamurella</taxon>
    </lineage>
</organism>
<sequence length="242" mass="26203">MRSVTDPPSPPRPSASAGGPPPDDRPAWRQQTRGEQRWEVSIAVAAMILLQLRLPGDLTPIGRWTLPAIELVIVVVLIAANPFRIERTSPVLRGLSLGLIAVASLANALAVVLLVDDLISGTSADDPAPLLASGANIWITNVIIFGLWYWEFDRGGPAARAAGTHQSPDFLFPQMADQTATFRDWEPRFSDYAYVSFTNATAFSPTDTMPMSRWTKLAMMLQSAVSLVTAALVIARAVNVLK</sequence>
<dbReference type="EMBL" id="CP001737">
    <property type="protein sequence ID" value="ACV78848.1"/>
    <property type="molecule type" value="Genomic_DNA"/>
</dbReference>
<keyword evidence="4" id="KW-1185">Reference proteome</keyword>
<reference evidence="4" key="1">
    <citation type="submission" date="2009-09" db="EMBL/GenBank/DDBJ databases">
        <title>The complete genome of Nakamurella multipartita DSM 44233.</title>
        <authorList>
            <consortium name="US DOE Joint Genome Institute (JGI-PGF)"/>
            <person name="Lucas S."/>
            <person name="Copeland A."/>
            <person name="Lapidus A."/>
            <person name="Glavina del Rio T."/>
            <person name="Dalin E."/>
            <person name="Tice H."/>
            <person name="Bruce D."/>
            <person name="Goodwin L."/>
            <person name="Pitluck S."/>
            <person name="Kyrpides N."/>
            <person name="Mavromatis K."/>
            <person name="Ivanova N."/>
            <person name="Ovchinnikova G."/>
            <person name="Sims D."/>
            <person name="Meincke L."/>
            <person name="Brettin T."/>
            <person name="Detter J.C."/>
            <person name="Han C."/>
            <person name="Larimer F."/>
            <person name="Land M."/>
            <person name="Hauser L."/>
            <person name="Markowitz V."/>
            <person name="Cheng J.-F."/>
            <person name="Hugenholtz P."/>
            <person name="Woyke T."/>
            <person name="Wu D."/>
            <person name="Klenk H.-P."/>
            <person name="Eisen J.A."/>
        </authorList>
    </citation>
    <scope>NUCLEOTIDE SEQUENCE [LARGE SCALE GENOMIC DNA]</scope>
    <source>
        <strain evidence="4">ATCC 700099 / DSM 44233 / CIP 104796 / JCM 9543 / NBRC 105858 / Y-104</strain>
    </source>
</reference>
<evidence type="ECO:0000313" key="3">
    <source>
        <dbReference type="EMBL" id="ACV78848.1"/>
    </source>
</evidence>
<reference evidence="3 4" key="2">
    <citation type="journal article" date="2010" name="Stand. Genomic Sci.">
        <title>Complete genome sequence of Nakamurella multipartita type strain (Y-104).</title>
        <authorList>
            <person name="Tice H."/>
            <person name="Mayilraj S."/>
            <person name="Sims D."/>
            <person name="Lapidus A."/>
            <person name="Nolan M."/>
            <person name="Lucas S."/>
            <person name="Glavina Del Rio T."/>
            <person name="Copeland A."/>
            <person name="Cheng J.F."/>
            <person name="Meincke L."/>
            <person name="Bruce D."/>
            <person name="Goodwin L."/>
            <person name="Pitluck S."/>
            <person name="Ivanova N."/>
            <person name="Mavromatis K."/>
            <person name="Ovchinnikova G."/>
            <person name="Pati A."/>
            <person name="Chen A."/>
            <person name="Palaniappan K."/>
            <person name="Land M."/>
            <person name="Hauser L."/>
            <person name="Chang Y.J."/>
            <person name="Jeffries C.D."/>
            <person name="Detter J.C."/>
            <person name="Brettin T."/>
            <person name="Rohde M."/>
            <person name="Goker M."/>
            <person name="Bristow J."/>
            <person name="Eisen J.A."/>
            <person name="Markowitz V."/>
            <person name="Hugenholtz P."/>
            <person name="Kyrpides N.C."/>
            <person name="Klenk H.P."/>
            <person name="Chen F."/>
        </authorList>
    </citation>
    <scope>NUCLEOTIDE SEQUENCE [LARGE SCALE GENOMIC DNA]</scope>
    <source>
        <strain evidence="4">ATCC 700099 / DSM 44233 / CIP 104796 / JCM 9543 / NBRC 105858 / Y-104</strain>
    </source>
</reference>
<dbReference type="KEGG" id="nml:Namu_2480"/>
<feature type="transmembrane region" description="Helical" evidence="2">
    <location>
        <begin position="127"/>
        <end position="150"/>
    </location>
</feature>
<keyword evidence="2" id="KW-1133">Transmembrane helix</keyword>
<evidence type="ECO:0000313" key="4">
    <source>
        <dbReference type="Proteomes" id="UP000002218"/>
    </source>
</evidence>
<dbReference type="AlphaFoldDB" id="C8X6J3"/>
<dbReference type="InParanoid" id="C8X6J3"/>
<dbReference type="eggNOG" id="COG4291">
    <property type="taxonomic scope" value="Bacteria"/>
</dbReference>
<proteinExistence type="predicted"/>
<keyword evidence="2" id="KW-0812">Transmembrane</keyword>
<accession>C8X6J3</accession>
<keyword evidence="2" id="KW-0472">Membrane</keyword>
<evidence type="ECO:0008006" key="5">
    <source>
        <dbReference type="Google" id="ProtNLM"/>
    </source>
</evidence>
<gene>
    <name evidence="3" type="ordered locus">Namu_2480</name>
</gene>
<dbReference type="Proteomes" id="UP000002218">
    <property type="component" value="Chromosome"/>
</dbReference>
<dbReference type="STRING" id="479431.Namu_2480"/>
<evidence type="ECO:0000256" key="2">
    <source>
        <dbReference type="SAM" id="Phobius"/>
    </source>
</evidence>
<dbReference type="OrthoDB" id="5402524at2"/>
<feature type="compositionally biased region" description="Basic and acidic residues" evidence="1">
    <location>
        <begin position="22"/>
        <end position="32"/>
    </location>
</feature>
<dbReference type="RefSeq" id="WP_015747736.1">
    <property type="nucleotide sequence ID" value="NC_013235.1"/>
</dbReference>
<dbReference type="HOGENOM" id="CLU_081563_0_0_11"/>
<evidence type="ECO:0000256" key="1">
    <source>
        <dbReference type="SAM" id="MobiDB-lite"/>
    </source>
</evidence>